<dbReference type="InterPro" id="IPR047589">
    <property type="entry name" value="DUF11_rpt"/>
</dbReference>
<evidence type="ECO:0000259" key="3">
    <source>
        <dbReference type="Pfam" id="PF17517"/>
    </source>
</evidence>
<evidence type="ECO:0000313" key="4">
    <source>
        <dbReference type="EMBL" id="MFC4094393.1"/>
    </source>
</evidence>
<feature type="domain" description="DUF11" evidence="2">
    <location>
        <begin position="549"/>
        <end position="663"/>
    </location>
</feature>
<dbReference type="Pfam" id="PF01345">
    <property type="entry name" value="DUF11"/>
    <property type="match status" value="2"/>
</dbReference>
<dbReference type="Proteomes" id="UP001595814">
    <property type="component" value="Unassembled WGS sequence"/>
</dbReference>
<evidence type="ECO:0000256" key="1">
    <source>
        <dbReference type="SAM" id="MobiDB-lite"/>
    </source>
</evidence>
<gene>
    <name evidence="4" type="ORF">ACFOUT_00805</name>
</gene>
<dbReference type="Pfam" id="PF13573">
    <property type="entry name" value="SprB"/>
    <property type="match status" value="3"/>
</dbReference>
<dbReference type="InterPro" id="IPR025667">
    <property type="entry name" value="SprB_repeat"/>
</dbReference>
<comment type="caution">
    <text evidence="4">The sequence shown here is derived from an EMBL/GenBank/DDBJ whole genome shotgun (WGS) entry which is preliminary data.</text>
</comment>
<organism evidence="4 5">
    <name type="scientific">Euzebyella saccharophila</name>
    <dbReference type="NCBI Taxonomy" id="679664"/>
    <lineage>
        <taxon>Bacteria</taxon>
        <taxon>Pseudomonadati</taxon>
        <taxon>Bacteroidota</taxon>
        <taxon>Flavobacteriia</taxon>
        <taxon>Flavobacteriales</taxon>
        <taxon>Flavobacteriaceae</taxon>
        <taxon>Euzebyella</taxon>
    </lineage>
</organism>
<keyword evidence="5" id="KW-1185">Reference proteome</keyword>
<proteinExistence type="predicted"/>
<dbReference type="NCBIfam" id="TIGR01451">
    <property type="entry name" value="B_ant_repeat"/>
    <property type="match status" value="2"/>
</dbReference>
<feature type="domain" description="IgGFc-binding protein N-terminal" evidence="3">
    <location>
        <begin position="136"/>
        <end position="454"/>
    </location>
</feature>
<dbReference type="EMBL" id="JBHSAW010000001">
    <property type="protein sequence ID" value="MFC4094393.1"/>
    <property type="molecule type" value="Genomic_DNA"/>
</dbReference>
<dbReference type="NCBIfam" id="TIGR04131">
    <property type="entry name" value="Bac_Flav_CTERM"/>
    <property type="match status" value="1"/>
</dbReference>
<feature type="region of interest" description="Disordered" evidence="1">
    <location>
        <begin position="1022"/>
        <end position="1046"/>
    </location>
</feature>
<dbReference type="Pfam" id="PF13585">
    <property type="entry name" value="CHU_C"/>
    <property type="match status" value="1"/>
</dbReference>
<evidence type="ECO:0000259" key="2">
    <source>
        <dbReference type="Pfam" id="PF01345"/>
    </source>
</evidence>
<dbReference type="InterPro" id="IPR035234">
    <property type="entry name" value="IgGFc-bd_N"/>
</dbReference>
<accession>A0ABV8JHX4</accession>
<dbReference type="Pfam" id="PF17517">
    <property type="entry name" value="IgGFc_binding"/>
    <property type="match status" value="1"/>
</dbReference>
<dbReference type="RefSeq" id="WP_192462624.1">
    <property type="nucleotide sequence ID" value="NZ_JACYFJ010000004.1"/>
</dbReference>
<protein>
    <submittedName>
        <fullName evidence="4">T9SS type B sorting domain-containing protein</fullName>
    </submittedName>
</protein>
<dbReference type="InterPro" id="IPR026341">
    <property type="entry name" value="T9SS_type_B"/>
</dbReference>
<reference evidence="5" key="1">
    <citation type="journal article" date="2019" name="Int. J. Syst. Evol. Microbiol.">
        <title>The Global Catalogue of Microorganisms (GCM) 10K type strain sequencing project: providing services to taxonomists for standard genome sequencing and annotation.</title>
        <authorList>
            <consortium name="The Broad Institute Genomics Platform"/>
            <consortium name="The Broad Institute Genome Sequencing Center for Infectious Disease"/>
            <person name="Wu L."/>
            <person name="Ma J."/>
        </authorList>
    </citation>
    <scope>NUCLEOTIDE SEQUENCE [LARGE SCALE GENOMIC DNA]</scope>
    <source>
        <strain evidence="5">CECT 7477</strain>
    </source>
</reference>
<sequence>MNTWSHSRINLLLFAFFLFFSHIGFSQLSDLHYLPPLKQGRNNQAVQQQAIYLSTPEPTTFTVNVYRGTSGTPITSFNISNTASAVYNLPNGDNNITLVDNNHTGIVLNDAGLRFESPSGNKFYVNYRGNSSAQAASLTSKGRVAIGTRFKWGGLPNLGAHNTKSNTLGIMATEDNTTVRLFGYDAACEFRLQGDADGLTNDSYTITLDANESFVFETYLSESPAHVDGWIGATVESDKGIVISNGGMNTGRQLNNGNRDAAIDQPVPENRLGKEYVFVRGNGTNATEFPLIIGIADNTQVFVNGSTTPFATINNGDYVEIPGTFYSSGSAGANMLVTTSKDAYAYQSMAGGSAVYTHGLNFVAPVNCLLPDVMDNIPDITNMAGTTVNGGVTIVAATATPDANITVTDGNGPVTLPPSSPVAGTSDWKTIFIPNLTGNVSVQSTGPIAVGFFGLNGARGVAGYFSGFDTVPVVNLEIRGGSGCFVGSEIFEATGNFDAYQWFGDGEMIPGANSENFAPTVAGDYFVRGTKGPCTYDSQPISAYYCDPDVVLDKTVDRPEIREGERATFTIRVRNLGVGPLTNLRITDNIPSGLTLISAQTITGGWSGNTWNIGTLNGGETAFLNLEVQADEIDILPLLNLINTATNSQDQTDTNITKDNPSARLIVHNDFDNDGVVDSVDLDDDNDGILDTVEQMCVISNDVNFTSPSTTVQGGSAVTEIFTNFDDLWRSSSSSRNPLLPNLSHELLAFTSGGTTFTTGVLDDDLYDSNGNGLLDGIDTNNDGTADISATESSWMALSPSKNIYSEATIEASLNDGDPNNAQGLTVVNDPATDPLNPLLTNGQNGLDLGTGIANVGDTWVYEIDPIVATNVGNGIPDILLTQVADPSGVAHTVSLYDATGAPLGNAVRVQASSGGALNSVVGSYRLDVYHANGSVFFNNTTRDYRLATVELSEFNVPAASLSDVAYLRLELGSSADVAFLSYNTASFSGFCANLDTDMDGFPDHLDLDSDGDGCSDANEYYKDNNADGGDGGEYGTGAPPVDPSDGTVIDAPYVQVFAPIIILGNTSEDLGGADINGQELSLGQTFNYAIRFQNNGDDDATNFTIRNVLPNGVTVEGFDYSNAPGVTENYDPISHTVTFTIPDNLVEIGDPEYKINIEVTVSGDCSEFVAACASQLENHAYATYQGIANTSTFSDEDGSNPAGACITDQEVATNSLANALQDCDVARSVLLCGDFVTLTAGEGFTSYNWAIDNNNNGQIDGSDTLLNDGDSDSDPRTMVVTSIGNYIVEKTAASGCADHIERIRVNRFGDVQTNPIVDYFNQVNGDSNPDNDLQGEIVTCSIDGDELPKIFLCGSNDSALLQLGITDAQSITWQKLDETSCSSAGDDCANKNGTCTWNNLVVQNNYTVTESGSYRVVIAYENGCFSRFYFNVFQNTLDIAYIPTDIVCNTNGSIRITNPTSGYGYQLFNVTNDAIEIPFSAGQGPNFEIANNGTYKVQATQLNPSTGEPIANSCVFETEDIGIQRRDYEVNLSSTTADCDEQGTISVQALNVLPDYSYELYIDDGSNAGAGSFVTSELVKADNTHTFTGVAPGDYIVVTSTTDGCTDTQTITVNEIPELRLTANTENHITCSAGVVNLAVTGGTTGHQYAVWSKDGVLNYTDTASIPDTDFVGSTNFYFGYRGNPATYFPNEDGEYVFVVKDDNGCFAFSNSVQVDDLGAVSVTASHTDILCADSATSTLTINATGGTAPYQYSLDGGITYQNENFFNNLTAGIYTVTVSDSSGTVDSRCTESIDYEITQPFRLTGSATIVEDASCDPNGALVKILNPNGGQSPYEYSFDGGSNFVATDNSRLTAGSYQLVLRDALGCTFDMELTVPSETPDPNLDSAITYNCDGTGEVTVNTDNTTDFNYTYSINSVPNTPEDSNIFSSVAAGTHTITVGYSSALGADQSTLFFENFGTGATTQIAEIGTGYCYEPQNGSETACNLGPAGILVSGEYTVTNFVTNPISAWRSPNDHTGLTDGRFLAVDIRVHDNVDDSILWRRENLEVLPNRPISIAFSAYNLRRVTANGNNPDVLVELVNGSGTVLGSATTGDIPKNTDADSWHDYSFTFDPGANTNVSVIFKTNLNSADGNDLILDDIHATQIPEVCEKTQDLTIVVESGTEFEVAILGSSSPTCNGANNGNIRFEVSNFDAAFGYEYSLDGGTTWIAETTSPFTTPATLGDGSYNVMARKVDENACTATSATSVTLTSPNALTASLVQTADFTCYNTGATLEASATEGTPGYEYQLERTDTTLERAFQSSPVFLNVGAGDYVVRVRDTNNCEVVSTSPVTVAAPNALTLGLSATQCYDGQNNATITATANGGNGNFTFRLNGGAWQTPTPSTSLSFTFNGLSNGSYDVEVMDQYGCASPLETIVIAPDLTLSVDVTNASSCVDGTLTVTAVGGTGTYLFAFVPSGNTVTDGDFAPSNTFNVPLADVGQYDIYVRDNFGNPGYCTEMVTEEVQANPSLTYTATPNDAECFGGIGSIEVIITSGLAPYDYELVDVTHGTANQTYTDVVSADRTFYNLLAGTYDIIITDAAGCSQTQSGIIVDEPAELTADINGVTPANCTGLASEFGFDFDNYPLTVGTIEFSADGGTTWQSSDEFRGYLSGEEVYPSLRTIDGSGNTICQTDLPRYTIPYPLDDLDITVLPIIVNCNELQVSVRGQNGTAPYEYTYSEDPANFDPAVPTHPWTGPFAAGVTHTFTNLVPGRTYAFYVRDNVGCIRQSSVNVNDVVTNPMEISAVVTPACNGNTNGVLNYTIVDNDGSTEPSMEWFLYDTTGAVVANSGGVVTYSSTIQITGLAPNEYYIEVQEIDAGGTPQCISASENALLDELDVITGSPQSIQDISCENPGLIEIDNVQGGGGTYFYTVTGPGTFTTITASGDNPIEIPANSPAGNYNVSVEDQYGCSYSLGSLTMNFMAAPSITNVVIDNCNANATITITASGTGTVLYSIDGGSNYQTNNAFNNVPAANYNIYVKDASGCTDNLNRDVHPNLQATAALDVQLGCGPGNEAEITIEASAGSGNYEFEVLDSASGIAIVRQVLATNPQNVQLTIADTYTVNVYDMGTDSPVCNRSLTVEVPAAIVPQFTADPTAVTCPGANDGRIELSQVNNGNNPLVYSLSPMPVSASWDAATQSFINLPGDNYTVIGTGPNGCETVINSTVDENAVLAFDIPNVVQFGCSSDNDVNNATISINTASITGGTGTYNRFVFIDDATNNVLQDSNSALYPYTNVNGGDVRVRVYDNQGCPAEHVVTVNAYDALVDATIMVDRNIDCVNSGEDISIDVTSAFTNYTANPANYEFRQLPSATYQASNQFLNLSAGTYTFGIRNVTTGCEITRSHTVEEPNTFDVTVEKLSDVICHGGDGSIRLTVVDAVYTGGFNYTIFNNSGTPVESGSSANVGPTPAILVPAGNYTVEVTQDAFPECTQTRSFSIATPEAPIALDPIITEEVGCNNDRGSAQIVPTGGEAPYDIVMTHDASGTNYTANDVHSFLFQGLGAGQYNIQITDALGCVANFNNAFDLVVPDPISASISNTDLVCEGDNDASVTASVNPRNVTANYRYILNSYADLAGSNLIVTSASQTNNTFNNLTSGFYSVSIFDDMDCSFETTIIEIVEPTEVEGLLTTAQMMTCQNNAELLLTASGGTAPYMWSVDGIYFNAMNGSGGTNTHLFTNVTQSTYQYYVRDSFNCVSVLSNSVNVNEVEDLTATIDLSAAQVACHGNNTAVILAQADGGLGNYQYALFSDSGLINEVRPNQTNGLFTDLSVGDYYLRIQSGDCQFVSARIQIAEPTPLVVSADINNVSCNGAENGSIEINVTGGAGTYQYAISPNLNQFFDEGVFDELAPGDYTIIVQDANGCFDVMAATIVEPEVLEVSATTTPEICEGEENGTIDLTITGSTGPYSTRLSTESNFVENRTSFSGLAAGDYIIFIEDAQGCEDNLMVTIDSGVNLNATVEAIYGCNGNSPNNYVNIVLEDAGLENEVLFGLDTMDPMEMQLNPFFRDLEPGSHYIAISHENGCITTHEFEVQYFAPLELTVTQSNINEITATVNGGRENYTIYFGDVNNGEDNIFHITKTDTYIVTVVDENGCEVSASIFMEFIDIEIPNFFTPNGDGENDIWKPKNIEVYPNIYISIYDRYGRTVYTFQDNSDGWNGIYQDSNLPSGDYWYIIKMNGEADTREFVGHFTLYR</sequence>
<dbReference type="Gene3D" id="2.60.40.740">
    <property type="match status" value="1"/>
</dbReference>
<evidence type="ECO:0000313" key="5">
    <source>
        <dbReference type="Proteomes" id="UP001595814"/>
    </source>
</evidence>
<name>A0ABV8JHX4_9FLAO</name>
<feature type="domain" description="DUF11" evidence="2">
    <location>
        <begin position="1078"/>
        <end position="1167"/>
    </location>
</feature>
<dbReference type="InterPro" id="IPR001434">
    <property type="entry name" value="OmcB-like_DUF11"/>
</dbReference>